<keyword evidence="4" id="KW-1185">Reference proteome</keyword>
<dbReference type="PANTHER" id="PTHR44068:SF1">
    <property type="entry name" value="HYPOTHETICAL LOC100005854"/>
    <property type="match status" value="1"/>
</dbReference>
<dbReference type="CDD" id="cd02440">
    <property type="entry name" value="AdoMet_MTases"/>
    <property type="match status" value="1"/>
</dbReference>
<dbReference type="InterPro" id="IPR029063">
    <property type="entry name" value="SAM-dependent_MTases_sf"/>
</dbReference>
<dbReference type="Gene3D" id="3.40.50.150">
    <property type="entry name" value="Vaccinia Virus protein VP39"/>
    <property type="match status" value="1"/>
</dbReference>
<comment type="similarity">
    <text evidence="2">Belongs to the class I-like SAM-binding methyltransferase superfamily. Erg6/SMT family.</text>
</comment>
<dbReference type="AlphaFoldDB" id="A0A7E4UYE8"/>
<dbReference type="Pfam" id="PF08241">
    <property type="entry name" value="Methyltransf_11"/>
    <property type="match status" value="1"/>
</dbReference>
<evidence type="ECO:0000313" key="4">
    <source>
        <dbReference type="Proteomes" id="UP000492821"/>
    </source>
</evidence>
<proteinExistence type="inferred from homology"/>
<dbReference type="Proteomes" id="UP000492821">
    <property type="component" value="Unassembled WGS sequence"/>
</dbReference>
<accession>A0A7E4UYE8</accession>
<dbReference type="PANTHER" id="PTHR44068">
    <property type="entry name" value="ZGC:194242"/>
    <property type="match status" value="1"/>
</dbReference>
<feature type="domain" description="Methyltransferase type 11" evidence="3">
    <location>
        <begin position="79"/>
        <end position="164"/>
    </location>
</feature>
<dbReference type="GO" id="GO:0016126">
    <property type="term" value="P:sterol biosynthetic process"/>
    <property type="evidence" value="ECO:0007669"/>
    <property type="project" value="TreeGrafter"/>
</dbReference>
<evidence type="ECO:0000259" key="3">
    <source>
        <dbReference type="Pfam" id="PF08241"/>
    </source>
</evidence>
<dbReference type="InterPro" id="IPR050447">
    <property type="entry name" value="Erg6_SMT_methyltransf"/>
</dbReference>
<sequence length="267" mass="30823">MQYLPTHFNVKFLNLGYSPRPFGIQSTSEECIQENEDIRKIMDELIEPSDATRSHCYLYEKTLSICPRYPHFDKFRVCEVGCGLGGGIEWIPRAHPEIYRIIGIDRIAIETSSGLLMKGDAEDLPLEDESQDMVVNVESSHLYKNEKAFFMEVHRVLKDGGYLCWADLRFPNDMSTTLTIAHEAGFKLLSYENITNEVLNGIEYTSRNYDRLLKKAPWFVRIFGESIRTTYCAPGTPTYSRFARREKIYSAACWQRKSPSTEKKGRD</sequence>
<name>A0A7E4UYE8_PANRE</name>
<protein>
    <submittedName>
        <fullName evidence="5">Methyltransf_11 domain-containing protein</fullName>
    </submittedName>
</protein>
<evidence type="ECO:0000256" key="1">
    <source>
        <dbReference type="ARBA" id="ARBA00022679"/>
    </source>
</evidence>
<reference evidence="4" key="1">
    <citation type="journal article" date="2013" name="Genetics">
        <title>The draft genome and transcriptome of Panagrellus redivivus are shaped by the harsh demands of a free-living lifestyle.</title>
        <authorList>
            <person name="Srinivasan J."/>
            <person name="Dillman A.R."/>
            <person name="Macchietto M.G."/>
            <person name="Heikkinen L."/>
            <person name="Lakso M."/>
            <person name="Fracchia K.M."/>
            <person name="Antoshechkin I."/>
            <person name="Mortazavi A."/>
            <person name="Wong G."/>
            <person name="Sternberg P.W."/>
        </authorList>
    </citation>
    <scope>NUCLEOTIDE SEQUENCE [LARGE SCALE GENOMIC DNA]</scope>
    <source>
        <strain evidence="4">MT8872</strain>
    </source>
</reference>
<evidence type="ECO:0000256" key="2">
    <source>
        <dbReference type="ARBA" id="ARBA00038188"/>
    </source>
</evidence>
<dbReference type="GO" id="GO:0003838">
    <property type="term" value="F:sterol 24-C-methyltransferase activity"/>
    <property type="evidence" value="ECO:0007669"/>
    <property type="project" value="TreeGrafter"/>
</dbReference>
<organism evidence="4 5">
    <name type="scientific">Panagrellus redivivus</name>
    <name type="common">Microworm</name>
    <dbReference type="NCBI Taxonomy" id="6233"/>
    <lineage>
        <taxon>Eukaryota</taxon>
        <taxon>Metazoa</taxon>
        <taxon>Ecdysozoa</taxon>
        <taxon>Nematoda</taxon>
        <taxon>Chromadorea</taxon>
        <taxon>Rhabditida</taxon>
        <taxon>Tylenchina</taxon>
        <taxon>Panagrolaimomorpha</taxon>
        <taxon>Panagrolaimoidea</taxon>
        <taxon>Panagrolaimidae</taxon>
        <taxon>Panagrellus</taxon>
    </lineage>
</organism>
<dbReference type="WBParaSite" id="Pan_g14338.t1">
    <property type="protein sequence ID" value="Pan_g14338.t1"/>
    <property type="gene ID" value="Pan_g14338"/>
</dbReference>
<dbReference type="InterPro" id="IPR013216">
    <property type="entry name" value="Methyltransf_11"/>
</dbReference>
<dbReference type="GO" id="GO:0005783">
    <property type="term" value="C:endoplasmic reticulum"/>
    <property type="evidence" value="ECO:0007669"/>
    <property type="project" value="TreeGrafter"/>
</dbReference>
<keyword evidence="1" id="KW-0808">Transferase</keyword>
<dbReference type="SUPFAM" id="SSF53335">
    <property type="entry name" value="S-adenosyl-L-methionine-dependent methyltransferases"/>
    <property type="match status" value="1"/>
</dbReference>
<evidence type="ECO:0000313" key="5">
    <source>
        <dbReference type="WBParaSite" id="Pan_g14338.t1"/>
    </source>
</evidence>
<reference evidence="5" key="2">
    <citation type="submission" date="2020-10" db="UniProtKB">
        <authorList>
            <consortium name="WormBaseParasite"/>
        </authorList>
    </citation>
    <scope>IDENTIFICATION</scope>
</reference>